<evidence type="ECO:0000256" key="1">
    <source>
        <dbReference type="ARBA" id="ARBA00012417"/>
    </source>
</evidence>
<evidence type="ECO:0000256" key="2">
    <source>
        <dbReference type="ARBA" id="ARBA00022679"/>
    </source>
</evidence>
<evidence type="ECO:0000313" key="8">
    <source>
        <dbReference type="EMBL" id="KEP69678.1"/>
    </source>
</evidence>
<evidence type="ECO:0000256" key="5">
    <source>
        <dbReference type="ARBA" id="ARBA00022932"/>
    </source>
</evidence>
<dbReference type="SUPFAM" id="SSF48019">
    <property type="entry name" value="post-AAA+ oligomerization domain-like"/>
    <property type="match status" value="1"/>
</dbReference>
<dbReference type="GO" id="GO:0009360">
    <property type="term" value="C:DNA polymerase III complex"/>
    <property type="evidence" value="ECO:0007669"/>
    <property type="project" value="TreeGrafter"/>
</dbReference>
<evidence type="ECO:0000256" key="4">
    <source>
        <dbReference type="ARBA" id="ARBA00022705"/>
    </source>
</evidence>
<keyword evidence="5" id="KW-0239">DNA-directed DNA polymerase</keyword>
<dbReference type="Gene3D" id="3.40.50.300">
    <property type="entry name" value="P-loop containing nucleotide triphosphate hydrolases"/>
    <property type="match status" value="1"/>
</dbReference>
<dbReference type="STRING" id="1185766.SAMN05216224_101966"/>
<sequence>MKLTGAAAARYFAKPDPDRTGLLIYGTDAMRVALRRQEVIAALLGPQGEEEMRLSRISGADLRKTPSLLLDAIKEVGFFPGLRVVFVEDATDGLAEPITTALSEWREGDARIVVTAGSLTAKSKLRKAFEAHSSAYATGIYDDPPSREEIEDILKRAGLRDIGSEAMTDLVALSRALDPGDFRQTIEKISLYKFRDETPLSPEDVAACAPSSVEAGVDDVLEIVAEGRAPELGPVMQRLESQGIQPVQLAIMALRHFRALHAAASDPGGPGAGIARMRPPIFGPRRDKMQRQAQAWGMFKLEIALKDLVEADLTLRSASRAPQMAVMERALMRLAMLARR</sequence>
<dbReference type="InterPro" id="IPR027417">
    <property type="entry name" value="P-loop_NTPase"/>
</dbReference>
<dbReference type="OrthoDB" id="9804983at2"/>
<dbReference type="EMBL" id="JHEH01000011">
    <property type="protein sequence ID" value="KEP69678.1"/>
    <property type="molecule type" value="Genomic_DNA"/>
</dbReference>
<evidence type="ECO:0000313" key="9">
    <source>
        <dbReference type="Proteomes" id="UP000027725"/>
    </source>
</evidence>
<dbReference type="InterPro" id="IPR005790">
    <property type="entry name" value="DNA_polIII_delta"/>
</dbReference>
<dbReference type="AlphaFoldDB" id="A0A074TL22"/>
<comment type="similarity">
    <text evidence="6">Belongs to the DNA polymerase HolA subunit family.</text>
</comment>
<keyword evidence="2" id="KW-0808">Transferase</keyword>
<comment type="caution">
    <text evidence="8">The sequence shown here is derived from an EMBL/GenBank/DDBJ whole genome shotgun (WGS) entry which is preliminary data.</text>
</comment>
<proteinExistence type="inferred from homology"/>
<dbReference type="NCBIfam" id="TIGR01128">
    <property type="entry name" value="holA"/>
    <property type="match status" value="1"/>
</dbReference>
<protein>
    <recommendedName>
        <fullName evidence="1">DNA-directed DNA polymerase</fullName>
        <ecNumber evidence="1">2.7.7.7</ecNumber>
    </recommendedName>
</protein>
<name>A0A074TL22_9RHOB</name>
<dbReference type="GO" id="GO:0003887">
    <property type="term" value="F:DNA-directed DNA polymerase activity"/>
    <property type="evidence" value="ECO:0007669"/>
    <property type="project" value="UniProtKB-KW"/>
</dbReference>
<comment type="catalytic activity">
    <reaction evidence="7">
        <text>DNA(n) + a 2'-deoxyribonucleoside 5'-triphosphate = DNA(n+1) + diphosphate</text>
        <dbReference type="Rhea" id="RHEA:22508"/>
        <dbReference type="Rhea" id="RHEA-COMP:17339"/>
        <dbReference type="Rhea" id="RHEA-COMP:17340"/>
        <dbReference type="ChEBI" id="CHEBI:33019"/>
        <dbReference type="ChEBI" id="CHEBI:61560"/>
        <dbReference type="ChEBI" id="CHEBI:173112"/>
        <dbReference type="EC" id="2.7.7.7"/>
    </reaction>
</comment>
<keyword evidence="4" id="KW-0235">DNA replication</keyword>
<dbReference type="InterPro" id="IPR008921">
    <property type="entry name" value="DNA_pol3_clamp-load_cplx_C"/>
</dbReference>
<evidence type="ECO:0000256" key="3">
    <source>
        <dbReference type="ARBA" id="ARBA00022695"/>
    </source>
</evidence>
<accession>A0A074TL22</accession>
<dbReference type="RefSeq" id="WP_038065824.1">
    <property type="nucleotide sequence ID" value="NZ_FOVB01000001.1"/>
</dbReference>
<dbReference type="GO" id="GO:0006261">
    <property type="term" value="P:DNA-templated DNA replication"/>
    <property type="evidence" value="ECO:0007669"/>
    <property type="project" value="TreeGrafter"/>
</dbReference>
<dbReference type="GO" id="GO:0003677">
    <property type="term" value="F:DNA binding"/>
    <property type="evidence" value="ECO:0007669"/>
    <property type="project" value="InterPro"/>
</dbReference>
<dbReference type="PANTHER" id="PTHR34388">
    <property type="entry name" value="DNA POLYMERASE III SUBUNIT DELTA"/>
    <property type="match status" value="1"/>
</dbReference>
<organism evidence="8 9">
    <name type="scientific">Thioclava dalianensis</name>
    <dbReference type="NCBI Taxonomy" id="1185766"/>
    <lineage>
        <taxon>Bacteria</taxon>
        <taxon>Pseudomonadati</taxon>
        <taxon>Pseudomonadota</taxon>
        <taxon>Alphaproteobacteria</taxon>
        <taxon>Rhodobacterales</taxon>
        <taxon>Paracoccaceae</taxon>
        <taxon>Thioclava</taxon>
    </lineage>
</organism>
<keyword evidence="9" id="KW-1185">Reference proteome</keyword>
<evidence type="ECO:0000256" key="6">
    <source>
        <dbReference type="ARBA" id="ARBA00034754"/>
    </source>
</evidence>
<gene>
    <name evidence="8" type="ORF">DL1_02355</name>
</gene>
<reference evidence="8 9" key="1">
    <citation type="submission" date="2014-03" db="EMBL/GenBank/DDBJ databases">
        <title>The draft genome sequence of Thioclava dalianensis DLFJ1-1.</title>
        <authorList>
            <person name="Lai Q."/>
            <person name="Shao Z."/>
        </authorList>
    </citation>
    <scope>NUCLEOTIDE SEQUENCE [LARGE SCALE GENOMIC DNA]</scope>
    <source>
        <strain evidence="8 9">DLFJ1-1</strain>
    </source>
</reference>
<dbReference type="eggNOG" id="COG1466">
    <property type="taxonomic scope" value="Bacteria"/>
</dbReference>
<dbReference type="EC" id="2.7.7.7" evidence="1"/>
<keyword evidence="3" id="KW-0548">Nucleotidyltransferase</keyword>
<dbReference type="Proteomes" id="UP000027725">
    <property type="component" value="Unassembled WGS sequence"/>
</dbReference>
<dbReference type="Gene3D" id="1.20.272.10">
    <property type="match status" value="1"/>
</dbReference>
<dbReference type="PANTHER" id="PTHR34388:SF1">
    <property type="entry name" value="DNA POLYMERASE III SUBUNIT DELTA"/>
    <property type="match status" value="1"/>
</dbReference>
<evidence type="ECO:0000256" key="7">
    <source>
        <dbReference type="ARBA" id="ARBA00049244"/>
    </source>
</evidence>